<name>A0ABV5ALH1_9BACL</name>
<dbReference type="InterPro" id="IPR019657">
    <property type="entry name" value="ComFB"/>
</dbReference>
<accession>A0ABV5ALH1</accession>
<comment type="caution">
    <text evidence="1">The sequence shown here is derived from an EMBL/GenBank/DDBJ whole genome shotgun (WGS) entry which is preliminary data.</text>
</comment>
<proteinExistence type="predicted"/>
<evidence type="ECO:0000313" key="2">
    <source>
        <dbReference type="Proteomes" id="UP001579974"/>
    </source>
</evidence>
<dbReference type="RefSeq" id="WP_275475185.1">
    <property type="nucleotide sequence ID" value="NZ_CP162940.1"/>
</dbReference>
<protein>
    <submittedName>
        <fullName evidence="1">Late competence development ComFB family protein</fullName>
    </submittedName>
</protein>
<dbReference type="EMBL" id="JBDXSU010000030">
    <property type="protein sequence ID" value="MFB5192895.1"/>
    <property type="molecule type" value="Genomic_DNA"/>
</dbReference>
<keyword evidence="2" id="KW-1185">Reference proteome</keyword>
<dbReference type="Pfam" id="PF10719">
    <property type="entry name" value="ComFB"/>
    <property type="match status" value="1"/>
</dbReference>
<evidence type="ECO:0000313" key="1">
    <source>
        <dbReference type="EMBL" id="MFB5192895.1"/>
    </source>
</evidence>
<organism evidence="1 2">
    <name type="scientific">Alicyclobacillus fastidiosus</name>
    <dbReference type="NCBI Taxonomy" id="392011"/>
    <lineage>
        <taxon>Bacteria</taxon>
        <taxon>Bacillati</taxon>
        <taxon>Bacillota</taxon>
        <taxon>Bacilli</taxon>
        <taxon>Bacillales</taxon>
        <taxon>Alicyclobacillaceae</taxon>
        <taxon>Alicyclobacillus</taxon>
    </lineage>
</organism>
<dbReference type="Proteomes" id="UP001579974">
    <property type="component" value="Unassembled WGS sequence"/>
</dbReference>
<gene>
    <name evidence="1" type="ORF">KKP3000_002489</name>
</gene>
<reference evidence="1 2" key="1">
    <citation type="journal article" date="2024" name="Int. J. Mol. Sci.">
        <title>Exploration of Alicyclobacillus spp. Genome in Search of Antibiotic Resistance.</title>
        <authorList>
            <person name="Bucka-Kolendo J."/>
            <person name="Kiousi D.E."/>
            <person name="Dekowska A."/>
            <person name="Mikolajczuk-Szczyrba A."/>
            <person name="Karadedos D.M."/>
            <person name="Michael P."/>
            <person name="Galanis A."/>
            <person name="Sokolowska B."/>
        </authorList>
    </citation>
    <scope>NUCLEOTIDE SEQUENCE [LARGE SCALE GENOMIC DNA]</scope>
    <source>
        <strain evidence="1 2">KKP 3000</strain>
    </source>
</reference>
<sequence length="91" mass="10474">MLIRNVMESITEYIFQNELLKEYELKCSCEKCIADILALTLNHLPPRYVATHEGELLISTMLVDTQLKIDVTEELMRSVLKVENNPQHAQG</sequence>